<dbReference type="Proteomes" id="UP000664832">
    <property type="component" value="Unassembled WGS sequence"/>
</dbReference>
<keyword evidence="1" id="KW-1133">Transmembrane helix</keyword>
<evidence type="ECO:0000313" key="3">
    <source>
        <dbReference type="Proteomes" id="UP000664832"/>
    </source>
</evidence>
<proteinExistence type="predicted"/>
<feature type="transmembrane region" description="Helical" evidence="1">
    <location>
        <begin position="209"/>
        <end position="234"/>
    </location>
</feature>
<feature type="transmembrane region" description="Helical" evidence="1">
    <location>
        <begin position="337"/>
        <end position="355"/>
    </location>
</feature>
<evidence type="ECO:0000256" key="1">
    <source>
        <dbReference type="SAM" id="Phobius"/>
    </source>
</evidence>
<feature type="transmembrane region" description="Helical" evidence="1">
    <location>
        <begin position="452"/>
        <end position="480"/>
    </location>
</feature>
<reference evidence="2 3" key="1">
    <citation type="submission" date="2021-03" db="EMBL/GenBank/DDBJ databases">
        <title>Enterococcal diversity collection.</title>
        <authorList>
            <person name="Gilmore M.S."/>
            <person name="Schwartzman J."/>
            <person name="Van Tyne D."/>
            <person name="Martin M."/>
            <person name="Earl A.M."/>
            <person name="Manson A.L."/>
            <person name="Straub T."/>
            <person name="Salamzade R."/>
            <person name="Saavedra J."/>
            <person name="Lebreton F."/>
            <person name="Prichula J."/>
            <person name="Schaufler K."/>
            <person name="Gaca A."/>
            <person name="Sgardioli B."/>
            <person name="Wagenaar J."/>
            <person name="Strong T."/>
        </authorList>
    </citation>
    <scope>NUCLEOTIDE SEQUENCE [LARGE SCALE GENOMIC DNA]</scope>
    <source>
        <strain evidence="2 3">MSG2901</strain>
    </source>
</reference>
<comment type="caution">
    <text evidence="2">The sequence shown here is derived from an EMBL/GenBank/DDBJ whole genome shotgun (WGS) entry which is preliminary data.</text>
</comment>
<feature type="transmembrane region" description="Helical" evidence="1">
    <location>
        <begin position="106"/>
        <end position="125"/>
    </location>
</feature>
<feature type="transmembrane region" description="Helical" evidence="1">
    <location>
        <begin position="240"/>
        <end position="259"/>
    </location>
</feature>
<feature type="transmembrane region" description="Helical" evidence="1">
    <location>
        <begin position="425"/>
        <end position="446"/>
    </location>
</feature>
<evidence type="ECO:0008006" key="4">
    <source>
        <dbReference type="Google" id="ProtNLM"/>
    </source>
</evidence>
<keyword evidence="3" id="KW-1185">Reference proteome</keyword>
<feature type="transmembrane region" description="Helical" evidence="1">
    <location>
        <begin position="367"/>
        <end position="385"/>
    </location>
</feature>
<sequence length="548" mass="63317">MIISEIGWKDTLRQFILQLKIGNIVKLNGFLFFLRKTPLIGKKIPATLYEEHSFKQVIFWLFFIFGGIMKAVGKILLIFILSFLASEGFKSFTLISVPQSPVFGDGLIAWIYIFGIFGGFLSGIYNQLSKKELDFVHQYSLSPREYLKRSTILEHLFATGTYLPALLLYGLTTKMYLMTLNGLMCYLCFYILGLVLNRKLYEWKFHHQNFLVVFFSILFAIGALSIFFLGNYWVALVLRLPLTSFVLVLLFAISSNRLICFKDEKSYLLHQVDKSNQSLTTMAQVKNKQFLSEGLTMQKDLQMKTLERENVRCKGNQYLNALLFNRYRPQLIKGLRYRVYILLVGLFGSVIGGHFSYDHFSPHEIESAGIAILPFLFFVFYLMGYGKKISQMVFLNCDIAMLYYSFYREPKTIISGFLYRFKMTVYYNSILGFGMLVIFLGYGVAAGNTFSLFFYGVLLLLLIALVLLFSFHELFIYYLLQPFTSDMQVVNPLYRFVSGALYWVSYLNTRLDVKSLSYSLLVSGIVFIYICAGLAIIYKKAPQTFRIK</sequence>
<feature type="transmembrane region" description="Helical" evidence="1">
    <location>
        <begin position="57"/>
        <end position="86"/>
    </location>
</feature>
<dbReference type="RefSeq" id="WP_206898097.1">
    <property type="nucleotide sequence ID" value="NZ_JAFLWI010000003.1"/>
</dbReference>
<gene>
    <name evidence="2" type="ORF">JZO71_02835</name>
</gene>
<name>A0ABS3HZJ0_9ENTE</name>
<accession>A0ABS3HZJ0</accession>
<feature type="transmembrane region" description="Helical" evidence="1">
    <location>
        <begin position="15"/>
        <end position="34"/>
    </location>
</feature>
<keyword evidence="1" id="KW-0812">Transmembrane</keyword>
<evidence type="ECO:0000313" key="2">
    <source>
        <dbReference type="EMBL" id="MBO0481258.1"/>
    </source>
</evidence>
<feature type="transmembrane region" description="Helical" evidence="1">
    <location>
        <begin position="175"/>
        <end position="197"/>
    </location>
</feature>
<dbReference type="EMBL" id="JAFLWI010000003">
    <property type="protein sequence ID" value="MBO0481258.1"/>
    <property type="molecule type" value="Genomic_DNA"/>
</dbReference>
<feature type="transmembrane region" description="Helical" evidence="1">
    <location>
        <begin position="515"/>
        <end position="538"/>
    </location>
</feature>
<keyword evidence="1" id="KW-0472">Membrane</keyword>
<organism evidence="2 3">
    <name type="scientific">Candidatus Enterococcus courvalinii</name>
    <dbReference type="NCBI Taxonomy" id="2815329"/>
    <lineage>
        <taxon>Bacteria</taxon>
        <taxon>Bacillati</taxon>
        <taxon>Bacillota</taxon>
        <taxon>Bacilli</taxon>
        <taxon>Lactobacillales</taxon>
        <taxon>Enterococcaceae</taxon>
        <taxon>Enterococcus</taxon>
    </lineage>
</organism>
<protein>
    <recommendedName>
        <fullName evidence="4">ABC transporter permease</fullName>
    </recommendedName>
</protein>
<feature type="transmembrane region" description="Helical" evidence="1">
    <location>
        <begin position="146"/>
        <end position="169"/>
    </location>
</feature>